<dbReference type="InterPro" id="IPR002921">
    <property type="entry name" value="Fungal_lipase-type"/>
</dbReference>
<dbReference type="GO" id="GO:0016042">
    <property type="term" value="P:lipid catabolic process"/>
    <property type="evidence" value="ECO:0007669"/>
    <property type="project" value="InterPro"/>
</dbReference>
<evidence type="ECO:0000313" key="7">
    <source>
        <dbReference type="Proteomes" id="UP000481861"/>
    </source>
</evidence>
<feature type="domain" description="Mono-/di-acylglycerol lipase N-terminal" evidence="5">
    <location>
        <begin position="13"/>
        <end position="79"/>
    </location>
</feature>
<reference evidence="6 7" key="1">
    <citation type="submission" date="2020-01" db="EMBL/GenBank/DDBJ databases">
        <authorList>
            <consortium name="DOE Joint Genome Institute"/>
            <person name="Haridas S."/>
            <person name="Albert R."/>
            <person name="Binder M."/>
            <person name="Bloem J."/>
            <person name="Labutti K."/>
            <person name="Salamov A."/>
            <person name="Andreopoulos B."/>
            <person name="Baker S.E."/>
            <person name="Barry K."/>
            <person name="Bills G."/>
            <person name="Bluhm B.H."/>
            <person name="Cannon C."/>
            <person name="Castanera R."/>
            <person name="Culley D.E."/>
            <person name="Daum C."/>
            <person name="Ezra D."/>
            <person name="Gonzalez J.B."/>
            <person name="Henrissat B."/>
            <person name="Kuo A."/>
            <person name="Liang C."/>
            <person name="Lipzen A."/>
            <person name="Lutzoni F."/>
            <person name="Magnuson J."/>
            <person name="Mondo S."/>
            <person name="Nolan M."/>
            <person name="Ohm R."/>
            <person name="Pangilinan J."/>
            <person name="Park H.-J.H."/>
            <person name="Ramirez L."/>
            <person name="Alfaro M."/>
            <person name="Sun H."/>
            <person name="Tritt A."/>
            <person name="Yoshinaga Y."/>
            <person name="Zwiers L.-H.L."/>
            <person name="Turgeon B.G."/>
            <person name="Goodwin S.B."/>
            <person name="Spatafora J.W."/>
            <person name="Crous P.W."/>
            <person name="Grigoriev I.V."/>
        </authorList>
    </citation>
    <scope>NUCLEOTIDE SEQUENCE [LARGE SCALE GENOMIC DNA]</scope>
    <source>
        <strain evidence="6 7">CBS 611.86</strain>
    </source>
</reference>
<evidence type="ECO:0000259" key="4">
    <source>
        <dbReference type="Pfam" id="PF01764"/>
    </source>
</evidence>
<dbReference type="CDD" id="cd00519">
    <property type="entry name" value="Lipase_3"/>
    <property type="match status" value="1"/>
</dbReference>
<organism evidence="6 7">
    <name type="scientific">Massariosphaeria phaeospora</name>
    <dbReference type="NCBI Taxonomy" id="100035"/>
    <lineage>
        <taxon>Eukaryota</taxon>
        <taxon>Fungi</taxon>
        <taxon>Dikarya</taxon>
        <taxon>Ascomycota</taxon>
        <taxon>Pezizomycotina</taxon>
        <taxon>Dothideomycetes</taxon>
        <taxon>Pleosporomycetidae</taxon>
        <taxon>Pleosporales</taxon>
        <taxon>Pleosporales incertae sedis</taxon>
        <taxon>Massariosphaeria</taxon>
    </lineage>
</organism>
<evidence type="ECO:0000256" key="2">
    <source>
        <dbReference type="ARBA" id="ARBA00022801"/>
    </source>
</evidence>
<evidence type="ECO:0000256" key="1">
    <source>
        <dbReference type="ARBA" id="ARBA00022729"/>
    </source>
</evidence>
<feature type="chain" id="PRO_5028936972" evidence="3">
    <location>
        <begin position="22"/>
        <end position="299"/>
    </location>
</feature>
<keyword evidence="7" id="KW-1185">Reference proteome</keyword>
<dbReference type="InterPro" id="IPR029058">
    <property type="entry name" value="AB_hydrolase_fold"/>
</dbReference>
<keyword evidence="2 6" id="KW-0378">Hydrolase</keyword>
<dbReference type="PANTHER" id="PTHR46640">
    <property type="entry name" value="TRIACYLGLYCEROL LIPASE, PUTATIVE (AFU_ORTHOLOGUE AFUA_6G06510)-RELATED"/>
    <property type="match status" value="1"/>
</dbReference>
<dbReference type="Gene3D" id="3.40.50.1820">
    <property type="entry name" value="alpha/beta hydrolase"/>
    <property type="match status" value="1"/>
</dbReference>
<dbReference type="Pfam" id="PF03893">
    <property type="entry name" value="Lipase3_N"/>
    <property type="match status" value="1"/>
</dbReference>
<accession>A0A7C8MGV1</accession>
<sequence length="299" mass="32216">MPFSKTMWGGALVVLLGVVGAAPVGDVEKRGISAVRYHDLAIMSQYAAAAYCAGNNNSPGTVLTCPQGNCPYVEVADTETLTEFENSLDTDVTGFIALDYTHNIIVLSFRGSVSGDNWAANLNFSTTETTICPTCDAWEGFWESWLEAQSVVLTTIARALEAYPKYKVIATGHSLGGAVASLAAGVLRSQGVPADLYTFGSPKLGNFGLVEYLSSRANGTRTIRVTHKDDIVPQLPPGYWHTGPEYYINADDGVMPSTDEVEVYNQYLSLKGNEGDIFQSDFDAHAWYFGNITGCQSSD</sequence>
<protein>
    <submittedName>
        <fullName evidence="6">Alpha/Beta hydrolase protein</fullName>
    </submittedName>
</protein>
<keyword evidence="1 3" id="KW-0732">Signal</keyword>
<dbReference type="InterPro" id="IPR051299">
    <property type="entry name" value="AB_hydrolase_lip/est"/>
</dbReference>
<evidence type="ECO:0000313" key="6">
    <source>
        <dbReference type="EMBL" id="KAF2878178.1"/>
    </source>
</evidence>
<name>A0A7C8MGV1_9PLEO</name>
<evidence type="ECO:0000259" key="5">
    <source>
        <dbReference type="Pfam" id="PF03893"/>
    </source>
</evidence>
<dbReference type="GO" id="GO:0016787">
    <property type="term" value="F:hydrolase activity"/>
    <property type="evidence" value="ECO:0007669"/>
    <property type="project" value="UniProtKB-KW"/>
</dbReference>
<dbReference type="Proteomes" id="UP000481861">
    <property type="component" value="Unassembled WGS sequence"/>
</dbReference>
<dbReference type="AlphaFoldDB" id="A0A7C8MGV1"/>
<proteinExistence type="predicted"/>
<dbReference type="OrthoDB" id="426718at2759"/>
<dbReference type="PANTHER" id="PTHR46640:SF1">
    <property type="entry name" value="FUNGAL LIPASE-LIKE DOMAIN-CONTAINING PROTEIN-RELATED"/>
    <property type="match status" value="1"/>
</dbReference>
<dbReference type="EMBL" id="JAADJZ010000001">
    <property type="protein sequence ID" value="KAF2878178.1"/>
    <property type="molecule type" value="Genomic_DNA"/>
</dbReference>
<gene>
    <name evidence="6" type="ORF">BDV95DRAFT_13382</name>
</gene>
<feature type="domain" description="Fungal lipase-type" evidence="4">
    <location>
        <begin position="106"/>
        <end position="237"/>
    </location>
</feature>
<dbReference type="Pfam" id="PF01764">
    <property type="entry name" value="Lipase_3"/>
    <property type="match status" value="1"/>
</dbReference>
<dbReference type="SUPFAM" id="SSF53474">
    <property type="entry name" value="alpha/beta-Hydrolases"/>
    <property type="match status" value="1"/>
</dbReference>
<evidence type="ECO:0000256" key="3">
    <source>
        <dbReference type="SAM" id="SignalP"/>
    </source>
</evidence>
<dbReference type="InterPro" id="IPR005592">
    <property type="entry name" value="Mono/diacylglycerol_lipase_N"/>
</dbReference>
<comment type="caution">
    <text evidence="6">The sequence shown here is derived from an EMBL/GenBank/DDBJ whole genome shotgun (WGS) entry which is preliminary data.</text>
</comment>
<feature type="signal peptide" evidence="3">
    <location>
        <begin position="1"/>
        <end position="21"/>
    </location>
</feature>